<organism evidence="3 4">
    <name type="scientific">Nannocystis punicea</name>
    <dbReference type="NCBI Taxonomy" id="2995304"/>
    <lineage>
        <taxon>Bacteria</taxon>
        <taxon>Pseudomonadati</taxon>
        <taxon>Myxococcota</taxon>
        <taxon>Polyangia</taxon>
        <taxon>Nannocystales</taxon>
        <taxon>Nannocystaceae</taxon>
        <taxon>Nannocystis</taxon>
    </lineage>
</organism>
<reference evidence="3" key="1">
    <citation type="submission" date="2022-11" db="EMBL/GenBank/DDBJ databases">
        <title>Minimal conservation of predation-associated metabolite biosynthetic gene clusters underscores biosynthetic potential of Myxococcota including descriptions for ten novel species: Archangium lansinium sp. nov., Myxococcus landrumus sp. nov., Nannocystis bai.</title>
        <authorList>
            <person name="Ahearne A."/>
            <person name="Stevens C."/>
            <person name="Dowd S."/>
        </authorList>
    </citation>
    <scope>NUCLEOTIDE SEQUENCE</scope>
    <source>
        <strain evidence="3">Fl3</strain>
    </source>
</reference>
<evidence type="ECO:0000313" key="4">
    <source>
        <dbReference type="Proteomes" id="UP001164459"/>
    </source>
</evidence>
<dbReference type="RefSeq" id="WP_269041671.1">
    <property type="nucleotide sequence ID" value="NZ_CP114040.1"/>
</dbReference>
<dbReference type="EMBL" id="CP114040">
    <property type="protein sequence ID" value="WAS99310.1"/>
    <property type="molecule type" value="Genomic_DNA"/>
</dbReference>
<protein>
    <submittedName>
        <fullName evidence="3">Uncharacterized protein</fullName>
    </submittedName>
</protein>
<feature type="signal peptide" evidence="2">
    <location>
        <begin position="1"/>
        <end position="20"/>
    </location>
</feature>
<name>A0ABY7HJU6_9BACT</name>
<feature type="region of interest" description="Disordered" evidence="1">
    <location>
        <begin position="19"/>
        <end position="91"/>
    </location>
</feature>
<sequence length="348" mass="35627">MTSRSFVFASMVFVVSSACGGDPGDSTGSTDSDGSTQTGTSPTSTTTTTTDSESDATTVSPTTTSTTTSTSETATTVEPTSTSTSTSTTGGEAFFCDEVDMDGCCEVTIAVEADTFFSDAVDAVNSGCPMDELQGELECQHLSFGGVPEALLFKDDGAIESAIVGTSVLALRFPSADGALLFDGEPIPNELIQAAHLDLSAQVDHNTFAELRFAVHALDADAAWVEGEGGAAVPCVDGLASHGCRECGPMAGDACASPWSVPPGTSNLLGIVESVEDVGNLLEPLDLAPLGAASEWVPEIAAGLVIVPSSSTFKGTSYPEHMPYPGVQVQTRESGSDAPTLRLRLCLP</sequence>
<gene>
    <name evidence="3" type="ORF">O0S08_24545</name>
</gene>
<evidence type="ECO:0000256" key="2">
    <source>
        <dbReference type="SAM" id="SignalP"/>
    </source>
</evidence>
<evidence type="ECO:0000313" key="3">
    <source>
        <dbReference type="EMBL" id="WAS99310.1"/>
    </source>
</evidence>
<feature type="chain" id="PRO_5045858594" evidence="2">
    <location>
        <begin position="21"/>
        <end position="348"/>
    </location>
</feature>
<evidence type="ECO:0000256" key="1">
    <source>
        <dbReference type="SAM" id="MobiDB-lite"/>
    </source>
</evidence>
<accession>A0ABY7HJU6</accession>
<keyword evidence="4" id="KW-1185">Reference proteome</keyword>
<dbReference type="PROSITE" id="PS51257">
    <property type="entry name" value="PROKAR_LIPOPROTEIN"/>
    <property type="match status" value="1"/>
</dbReference>
<feature type="compositionally biased region" description="Low complexity" evidence="1">
    <location>
        <begin position="19"/>
        <end position="89"/>
    </location>
</feature>
<dbReference type="Proteomes" id="UP001164459">
    <property type="component" value="Chromosome"/>
</dbReference>
<keyword evidence="2" id="KW-0732">Signal</keyword>
<proteinExistence type="predicted"/>